<dbReference type="InterPro" id="IPR016174">
    <property type="entry name" value="Di-haem_cyt_TM"/>
</dbReference>
<dbReference type="InterPro" id="IPR005797">
    <property type="entry name" value="Cyt_b/b6_N"/>
</dbReference>
<sequence>MAVSLERRTGVVAFLYWLWDGVDRTIFTAIKFSFPARFVSPFGFLGMLTFIVFIILGVSGALLMFYYQPILDRAWDSVQFINDDVPFGFHIRNIHYHGSNAMVLLAVLHMYYQYFSGRYKIRNEVLWMTGVILGTVTILEAFTGYDVIFSERAELAISIAASLTTSIPVVGPTIRDAALGSGFSDFVLRFYAQHVFLLPIVMLGLMAVHFPRFLVFDVPMVMAIGGAILITGGVFPIDLGFKFEPTVPPGVTVPEWYLTGIYAFMRTQYDKFVTGLLWPLLFIISFVLIPFIDRYKKFSWRDRPLITAFGITSLAQIMVTTYWGFYISPDISIPLVERLVIDPIFFYSTMILLVPLSFGFTYMMIKLANEAERKSKLAKSNGPQKVATINLSEKWINWLLIALLAFQVFLNIAAYNASLTGMKNISLFFVGLILLVFAAFFHVYRYAMSQQKNAPPPAPIPVVEEKPKLAEPEVLAEQSKLPEGETTSDAKPNAKELAPEVPVPKTQADMGVGANNNSKVGSNDVDGVKKL</sequence>
<comment type="subcellular location">
    <subcellularLocation>
        <location evidence="1">Membrane</location>
        <topology evidence="1">Multi-pass membrane protein</topology>
    </subcellularLocation>
</comment>
<dbReference type="GO" id="GO:0022904">
    <property type="term" value="P:respiratory electron transport chain"/>
    <property type="evidence" value="ECO:0007669"/>
    <property type="project" value="InterPro"/>
</dbReference>
<dbReference type="RefSeq" id="WP_179362505.1">
    <property type="nucleotide sequence ID" value="NZ_CP026994.1"/>
</dbReference>
<keyword evidence="2" id="KW-0813">Transport</keyword>
<keyword evidence="7 11" id="KW-1133">Transmembrane helix</keyword>
<evidence type="ECO:0000313" key="14">
    <source>
        <dbReference type="EMBL" id="QLH05262.1"/>
    </source>
</evidence>
<feature type="domain" description="Cytochrome b/b6 C-terminal region profile" evidence="13">
    <location>
        <begin position="244"/>
        <end position="368"/>
    </location>
</feature>
<feature type="transmembrane region" description="Helical" evidence="11">
    <location>
        <begin position="190"/>
        <end position="208"/>
    </location>
</feature>
<dbReference type="GO" id="GO:0016491">
    <property type="term" value="F:oxidoreductase activity"/>
    <property type="evidence" value="ECO:0007669"/>
    <property type="project" value="InterPro"/>
</dbReference>
<dbReference type="KEGG" id="nox:C5F49_07975"/>
<evidence type="ECO:0000256" key="11">
    <source>
        <dbReference type="SAM" id="Phobius"/>
    </source>
</evidence>
<dbReference type="GO" id="GO:0009055">
    <property type="term" value="F:electron transfer activity"/>
    <property type="evidence" value="ECO:0007669"/>
    <property type="project" value="InterPro"/>
</dbReference>
<organism evidence="14 15">
    <name type="scientific">Nitrosopumilus oxyclinae</name>
    <dbReference type="NCBI Taxonomy" id="1959104"/>
    <lineage>
        <taxon>Archaea</taxon>
        <taxon>Nitrososphaerota</taxon>
        <taxon>Nitrososphaeria</taxon>
        <taxon>Nitrosopumilales</taxon>
        <taxon>Nitrosopumilaceae</taxon>
        <taxon>Nitrosopumilus</taxon>
    </lineage>
</organism>
<keyword evidence="5" id="KW-0479">Metal-binding</keyword>
<feature type="region of interest" description="Disordered" evidence="10">
    <location>
        <begin position="473"/>
        <end position="531"/>
    </location>
</feature>
<evidence type="ECO:0000256" key="2">
    <source>
        <dbReference type="ARBA" id="ARBA00022448"/>
    </source>
</evidence>
<keyword evidence="4 11" id="KW-0812">Transmembrane</keyword>
<dbReference type="SUPFAM" id="SSF81342">
    <property type="entry name" value="Transmembrane di-heme cytochromes"/>
    <property type="match status" value="1"/>
</dbReference>
<dbReference type="FunFam" id="1.20.810.10:FF:000011">
    <property type="entry name" value="Cytochrome b/b6 domain-containing protein"/>
    <property type="match status" value="1"/>
</dbReference>
<feature type="domain" description="Cytochrome b/b6 N-terminal region profile" evidence="12">
    <location>
        <begin position="1"/>
        <end position="222"/>
    </location>
</feature>
<dbReference type="PANTHER" id="PTHR19271">
    <property type="entry name" value="CYTOCHROME B"/>
    <property type="match status" value="1"/>
</dbReference>
<evidence type="ECO:0000256" key="7">
    <source>
        <dbReference type="ARBA" id="ARBA00022989"/>
    </source>
</evidence>
<keyword evidence="8" id="KW-0408">Iron</keyword>
<evidence type="ECO:0000256" key="3">
    <source>
        <dbReference type="ARBA" id="ARBA00022617"/>
    </source>
</evidence>
<dbReference type="InterPro" id="IPR005798">
    <property type="entry name" value="Cyt_b/b6_C"/>
</dbReference>
<feature type="transmembrane region" description="Helical" evidence="11">
    <location>
        <begin position="215"/>
        <end position="237"/>
    </location>
</feature>
<dbReference type="SUPFAM" id="SSF81648">
    <property type="entry name" value="a domain/subunit of cytochrome bc1 complex (Ubiquinol-cytochrome c reductase)"/>
    <property type="match status" value="1"/>
</dbReference>
<dbReference type="Gene3D" id="1.20.810.10">
    <property type="entry name" value="Cytochrome Bc1 Complex, Chain C"/>
    <property type="match status" value="2"/>
</dbReference>
<dbReference type="PANTHER" id="PTHR19271:SF16">
    <property type="entry name" value="CYTOCHROME B"/>
    <property type="match status" value="1"/>
</dbReference>
<evidence type="ECO:0000259" key="12">
    <source>
        <dbReference type="PROSITE" id="PS51002"/>
    </source>
</evidence>
<keyword evidence="15" id="KW-1185">Reference proteome</keyword>
<evidence type="ECO:0000313" key="15">
    <source>
        <dbReference type="Proteomes" id="UP000509441"/>
    </source>
</evidence>
<evidence type="ECO:0000256" key="8">
    <source>
        <dbReference type="ARBA" id="ARBA00023004"/>
    </source>
</evidence>
<evidence type="ECO:0000256" key="1">
    <source>
        <dbReference type="ARBA" id="ARBA00004141"/>
    </source>
</evidence>
<evidence type="ECO:0000256" key="4">
    <source>
        <dbReference type="ARBA" id="ARBA00022692"/>
    </source>
</evidence>
<dbReference type="InterPro" id="IPR027387">
    <property type="entry name" value="Cytb/b6-like_sf"/>
</dbReference>
<feature type="transmembrane region" description="Helical" evidence="11">
    <location>
        <begin position="94"/>
        <end position="112"/>
    </location>
</feature>
<protein>
    <submittedName>
        <fullName evidence="14">Cytochrome B</fullName>
    </submittedName>
</protein>
<feature type="transmembrane region" description="Helical" evidence="11">
    <location>
        <begin position="425"/>
        <end position="444"/>
    </location>
</feature>
<dbReference type="AlphaFoldDB" id="A0A7D5R9K1"/>
<proteinExistence type="predicted"/>
<feature type="transmembrane region" description="Helical" evidence="11">
    <location>
        <begin position="304"/>
        <end position="325"/>
    </location>
</feature>
<dbReference type="GO" id="GO:0046872">
    <property type="term" value="F:metal ion binding"/>
    <property type="evidence" value="ECO:0007669"/>
    <property type="project" value="UniProtKB-KW"/>
</dbReference>
<dbReference type="PROSITE" id="PS51003">
    <property type="entry name" value="CYTB_CTER"/>
    <property type="match status" value="1"/>
</dbReference>
<keyword evidence="6" id="KW-0249">Electron transport</keyword>
<evidence type="ECO:0000256" key="6">
    <source>
        <dbReference type="ARBA" id="ARBA00022982"/>
    </source>
</evidence>
<evidence type="ECO:0000256" key="5">
    <source>
        <dbReference type="ARBA" id="ARBA00022723"/>
    </source>
</evidence>
<dbReference type="Proteomes" id="UP000509441">
    <property type="component" value="Chromosome"/>
</dbReference>
<dbReference type="Pfam" id="PF00033">
    <property type="entry name" value="Cytochrome_B"/>
    <property type="match status" value="1"/>
</dbReference>
<feature type="transmembrane region" description="Helical" evidence="11">
    <location>
        <begin position="124"/>
        <end position="145"/>
    </location>
</feature>
<dbReference type="OrthoDB" id="55795at2157"/>
<feature type="transmembrane region" description="Helical" evidence="11">
    <location>
        <begin position="395"/>
        <end position="413"/>
    </location>
</feature>
<dbReference type="GeneID" id="56061923"/>
<accession>A0A7D5R9K1</accession>
<keyword evidence="3" id="KW-0349">Heme</keyword>
<evidence type="ECO:0000259" key="13">
    <source>
        <dbReference type="PROSITE" id="PS51003"/>
    </source>
</evidence>
<dbReference type="PROSITE" id="PS51002">
    <property type="entry name" value="CYTB_NTER"/>
    <property type="match status" value="1"/>
</dbReference>
<keyword evidence="9 11" id="KW-0472">Membrane</keyword>
<dbReference type="InterPro" id="IPR036150">
    <property type="entry name" value="Cyt_b/b6_C_sf"/>
</dbReference>
<dbReference type="Pfam" id="PF00032">
    <property type="entry name" value="Cytochrom_B_C"/>
    <property type="match status" value="1"/>
</dbReference>
<gene>
    <name evidence="14" type="ORF">C5F49_07975</name>
</gene>
<dbReference type="GO" id="GO:0016020">
    <property type="term" value="C:membrane"/>
    <property type="evidence" value="ECO:0007669"/>
    <property type="project" value="UniProtKB-SubCell"/>
</dbReference>
<feature type="transmembrane region" description="Helical" evidence="11">
    <location>
        <begin position="42"/>
        <end position="67"/>
    </location>
</feature>
<evidence type="ECO:0000256" key="10">
    <source>
        <dbReference type="SAM" id="MobiDB-lite"/>
    </source>
</evidence>
<evidence type="ECO:0000256" key="9">
    <source>
        <dbReference type="ARBA" id="ARBA00023136"/>
    </source>
</evidence>
<reference evidence="14 15" key="1">
    <citation type="submission" date="2018-02" db="EMBL/GenBank/DDBJ databases">
        <title>Complete genome of Nitrosopumilus oxyclinae HCE1.</title>
        <authorList>
            <person name="Qin W."/>
            <person name="Zheng Y."/>
            <person name="Stahl D.A."/>
        </authorList>
    </citation>
    <scope>NUCLEOTIDE SEQUENCE [LARGE SCALE GENOMIC DNA]</scope>
    <source>
        <strain evidence="14 15">HCE1</strain>
    </source>
</reference>
<feature type="transmembrane region" description="Helical" evidence="11">
    <location>
        <begin position="345"/>
        <end position="365"/>
    </location>
</feature>
<dbReference type="EMBL" id="CP026994">
    <property type="protein sequence ID" value="QLH05262.1"/>
    <property type="molecule type" value="Genomic_DNA"/>
</dbReference>
<feature type="transmembrane region" description="Helical" evidence="11">
    <location>
        <begin position="272"/>
        <end position="292"/>
    </location>
</feature>
<name>A0A7D5R9K1_9ARCH</name>